<evidence type="ECO:0000259" key="5">
    <source>
        <dbReference type="Pfam" id="PF03968"/>
    </source>
</evidence>
<evidence type="ECO:0000256" key="4">
    <source>
        <dbReference type="HAMAP-Rule" id="MF_01411"/>
    </source>
</evidence>
<sequence length="845" mass="96161" precursor="true">MTTIKEATLSLLALTVLSQSSAVADSYQSGTEHDARYGRIDWVPREQLPEEERANLPAGCCGAYVSPYRADPDATAIDQTNIEADADKTSASGGQTITLEGNVELRQGSRMLRTQRAELNNTSGELILNEGVTIREDGLLILADNAKMQRDSGDASIDNAEFVLHESRLHGRAGKLEKFGDRLLRLTDGSFTTCEPNHEFWRMEASEVEIHTDDSYGTAKHARLLIKDIPVFYMPYMAFPIGDERKSGLLFPSLGTSSRNGLEFAQPVYWNIAPQMDATITPRFMEERGTLWDGTLRHLSSYFSTQISGGFLASDDGGYDKRAENDIASGEKTPEEAYPHLGQDRWLINLDQTGGKRSRFKTRIDYTDISDVDYLRDITSSDIDVSRQSRISKFGEISYNGEAWKVGANAEEVRYLNESKQEPYKQLPHLFANGSFRLGDWQIDLDNQFTRFDITEYYARDTDRLVVGDRFSSDYGLTWDKRWQWGFFRPRMGVKTLSYQLEQADYNPNGQMPDDTIYSDSPSLVVPQGSVDMGMFFERFGSLGGTEFIQTLEPRLFYFYSDYEDHSEIYSPLNDSNRYIDFDTKYVTFDYNQLFRTTRFSGYDRIDDANQLSAGLTSRFISPVTGIEHLELSVGQIYRFSSPRVTLNPEYQPEEETYGQSEFAGRIAARAGDYLQVSGDVLYDQHKDEVSNASATIEYADDSDRLVSLTYTYKRDVRELDIDDEITPELGSERNQLDIGAFVPVSNSWSIIARANYDLTYDQELDTFAGFEYSDCCYRVRLLWRKWLNFDYNDGNILDSVEDDDYDDGFFVDIQLKGLASISERVGSLLGKTILGYDEREKNLR</sequence>
<dbReference type="InterPro" id="IPR050218">
    <property type="entry name" value="LptD"/>
</dbReference>
<dbReference type="RefSeq" id="WP_382418189.1">
    <property type="nucleotide sequence ID" value="NZ_AP031500.1"/>
</dbReference>
<gene>
    <name evidence="4" type="primary">lptD</name>
    <name evidence="7" type="ORF">ACFOEB_16415</name>
</gene>
<comment type="subcellular location">
    <subcellularLocation>
        <location evidence="4">Cell outer membrane</location>
    </subcellularLocation>
</comment>
<keyword evidence="3 4" id="KW-0998">Cell outer membrane</keyword>
<evidence type="ECO:0000256" key="2">
    <source>
        <dbReference type="ARBA" id="ARBA00023136"/>
    </source>
</evidence>
<comment type="subunit">
    <text evidence="4">Component of the lipopolysaccharide transport and assembly complex. Interacts with LptE and LptA.</text>
</comment>
<dbReference type="Pfam" id="PF03968">
    <property type="entry name" value="LptD_N"/>
    <property type="match status" value="1"/>
</dbReference>
<accession>A0ABV7HSJ4</accession>
<feature type="signal peptide" evidence="4">
    <location>
        <begin position="1"/>
        <end position="24"/>
    </location>
</feature>
<dbReference type="Pfam" id="PF04453">
    <property type="entry name" value="LptD"/>
    <property type="match status" value="1"/>
</dbReference>
<dbReference type="InterPro" id="IPR020889">
    <property type="entry name" value="LipoPS_assembly_LptD"/>
</dbReference>
<comment type="function">
    <text evidence="4">Together with LptE, is involved in the assembly of lipopolysaccharide (LPS) at the surface of the outer membrane.</text>
</comment>
<proteinExistence type="inferred from homology"/>
<evidence type="ECO:0000313" key="8">
    <source>
        <dbReference type="Proteomes" id="UP001595548"/>
    </source>
</evidence>
<comment type="caution">
    <text evidence="4">Lacks conserved residue(s) required for the propagation of feature annotation.</text>
</comment>
<keyword evidence="2 4" id="KW-0472">Membrane</keyword>
<reference evidence="8" key="1">
    <citation type="journal article" date="2019" name="Int. J. Syst. Evol. Microbiol.">
        <title>The Global Catalogue of Microorganisms (GCM) 10K type strain sequencing project: providing services to taxonomists for standard genome sequencing and annotation.</title>
        <authorList>
            <consortium name="The Broad Institute Genomics Platform"/>
            <consortium name="The Broad Institute Genome Sequencing Center for Infectious Disease"/>
            <person name="Wu L."/>
            <person name="Ma J."/>
        </authorList>
    </citation>
    <scope>NUCLEOTIDE SEQUENCE [LARGE SCALE GENOMIC DNA]</scope>
    <source>
        <strain evidence="8">KCTC 52141</strain>
    </source>
</reference>
<evidence type="ECO:0000259" key="6">
    <source>
        <dbReference type="Pfam" id="PF04453"/>
    </source>
</evidence>
<feature type="chain" id="PRO_5044909343" description="LPS-assembly protein LptD" evidence="4">
    <location>
        <begin position="25"/>
        <end position="845"/>
    </location>
</feature>
<evidence type="ECO:0000313" key="7">
    <source>
        <dbReference type="EMBL" id="MFC3156795.1"/>
    </source>
</evidence>
<dbReference type="PANTHER" id="PTHR30189:SF1">
    <property type="entry name" value="LPS-ASSEMBLY PROTEIN LPTD"/>
    <property type="match status" value="1"/>
</dbReference>
<dbReference type="Proteomes" id="UP001595548">
    <property type="component" value="Unassembled WGS sequence"/>
</dbReference>
<name>A0ABV7HSJ4_9GAMM</name>
<evidence type="ECO:0000256" key="1">
    <source>
        <dbReference type="ARBA" id="ARBA00022729"/>
    </source>
</evidence>
<comment type="caution">
    <text evidence="7">The sequence shown here is derived from an EMBL/GenBank/DDBJ whole genome shotgun (WGS) entry which is preliminary data.</text>
</comment>
<dbReference type="EMBL" id="JBHRTL010000031">
    <property type="protein sequence ID" value="MFC3156795.1"/>
    <property type="molecule type" value="Genomic_DNA"/>
</dbReference>
<feature type="domain" description="LptD C-terminal" evidence="6">
    <location>
        <begin position="344"/>
        <end position="745"/>
    </location>
</feature>
<comment type="similarity">
    <text evidence="4">Belongs to the LptD family.</text>
</comment>
<dbReference type="HAMAP" id="MF_01411">
    <property type="entry name" value="LPS_assembly_LptD"/>
    <property type="match status" value="1"/>
</dbReference>
<keyword evidence="1 4" id="KW-0732">Signal</keyword>
<dbReference type="PANTHER" id="PTHR30189">
    <property type="entry name" value="LPS-ASSEMBLY PROTEIN"/>
    <property type="match status" value="1"/>
</dbReference>
<dbReference type="InterPro" id="IPR007543">
    <property type="entry name" value="LptD_C"/>
</dbReference>
<keyword evidence="8" id="KW-1185">Reference proteome</keyword>
<feature type="domain" description="Organic solvent tolerance-like N-terminal" evidence="5">
    <location>
        <begin position="82"/>
        <end position="214"/>
    </location>
</feature>
<organism evidence="7 8">
    <name type="scientific">Gilvimarinus japonicus</name>
    <dbReference type="NCBI Taxonomy" id="1796469"/>
    <lineage>
        <taxon>Bacteria</taxon>
        <taxon>Pseudomonadati</taxon>
        <taxon>Pseudomonadota</taxon>
        <taxon>Gammaproteobacteria</taxon>
        <taxon>Cellvibrionales</taxon>
        <taxon>Cellvibrionaceae</taxon>
        <taxon>Gilvimarinus</taxon>
    </lineage>
</organism>
<protein>
    <recommendedName>
        <fullName evidence="4">LPS-assembly protein LptD</fullName>
    </recommendedName>
</protein>
<dbReference type="InterPro" id="IPR005653">
    <property type="entry name" value="OstA-like_N"/>
</dbReference>
<evidence type="ECO:0000256" key="3">
    <source>
        <dbReference type="ARBA" id="ARBA00023237"/>
    </source>
</evidence>